<dbReference type="GO" id="GO:0045165">
    <property type="term" value="P:cell fate commitment"/>
    <property type="evidence" value="ECO:0007669"/>
    <property type="project" value="TreeGrafter"/>
</dbReference>
<keyword evidence="10" id="KW-0539">Nucleus</keyword>
<evidence type="ECO:0000256" key="12">
    <source>
        <dbReference type="SAM" id="MobiDB-lite"/>
    </source>
</evidence>
<organism evidence="15">
    <name type="scientific">Culicoides sonorensis</name>
    <name type="common">Biting midge</name>
    <dbReference type="NCBI Taxonomy" id="179676"/>
    <lineage>
        <taxon>Eukaryota</taxon>
        <taxon>Metazoa</taxon>
        <taxon>Ecdysozoa</taxon>
        <taxon>Arthropoda</taxon>
        <taxon>Hexapoda</taxon>
        <taxon>Insecta</taxon>
        <taxon>Pterygota</taxon>
        <taxon>Neoptera</taxon>
        <taxon>Endopterygota</taxon>
        <taxon>Diptera</taxon>
        <taxon>Nematocera</taxon>
        <taxon>Chironomoidea</taxon>
        <taxon>Ceratopogonidae</taxon>
        <taxon>Ceratopogoninae</taxon>
        <taxon>Culicoides</taxon>
        <taxon>Monoculicoides</taxon>
    </lineage>
</organism>
<dbReference type="CDD" id="cd00202">
    <property type="entry name" value="ZnF_GATA"/>
    <property type="match status" value="2"/>
</dbReference>
<comment type="subcellular location">
    <subcellularLocation>
        <location evidence="1">Nucleus</location>
    </subcellularLocation>
</comment>
<evidence type="ECO:0000256" key="1">
    <source>
        <dbReference type="ARBA" id="ARBA00004123"/>
    </source>
</evidence>
<accession>A0A336MIR2</accession>
<dbReference type="InterPro" id="IPR000679">
    <property type="entry name" value="Znf_GATA"/>
</dbReference>
<evidence type="ECO:0000313" key="14">
    <source>
        <dbReference type="EMBL" id="SSX08811.1"/>
    </source>
</evidence>
<evidence type="ECO:0000256" key="7">
    <source>
        <dbReference type="ARBA" id="ARBA00023125"/>
    </source>
</evidence>
<feature type="compositionally biased region" description="Polar residues" evidence="12">
    <location>
        <begin position="258"/>
        <end position="275"/>
    </location>
</feature>
<keyword evidence="8" id="KW-0010">Activator</keyword>
<feature type="region of interest" description="Disordered" evidence="12">
    <location>
        <begin position="593"/>
        <end position="624"/>
    </location>
</feature>
<feature type="compositionally biased region" description="Low complexity" evidence="12">
    <location>
        <begin position="658"/>
        <end position="695"/>
    </location>
</feature>
<dbReference type="AlphaFoldDB" id="A0A336MIR2"/>
<evidence type="ECO:0000256" key="6">
    <source>
        <dbReference type="ARBA" id="ARBA00023015"/>
    </source>
</evidence>
<dbReference type="GO" id="GO:0005634">
    <property type="term" value="C:nucleus"/>
    <property type="evidence" value="ECO:0007669"/>
    <property type="project" value="UniProtKB-SubCell"/>
</dbReference>
<feature type="compositionally biased region" description="Low complexity" evidence="12">
    <location>
        <begin position="184"/>
        <end position="194"/>
    </location>
</feature>
<dbReference type="VEuPathDB" id="VectorBase:CSON000389"/>
<keyword evidence="9" id="KW-0804">Transcription</keyword>
<evidence type="ECO:0000256" key="10">
    <source>
        <dbReference type="ARBA" id="ARBA00023242"/>
    </source>
</evidence>
<dbReference type="FunFam" id="3.30.50.10:FF:000032">
    <property type="entry name" value="Transcription factor GATA-3"/>
    <property type="match status" value="1"/>
</dbReference>
<sequence>MPFSGATGTTSVITLGRSAYQDNFFSSNLEDNHHHPSVIQSTTMVASRMSPITPPSSLKYSNMDLPADIYGSHPAVAATPPYHDTIGDDSPLHYSTLNNAIQPNYSQNMLNNNSYSMTNNNTFYSNNYSYDLPLNLRQKPETISPHNTIIKHEQIIDNRILTLDHHPETLHISSHESSAVAMRGNSNNNTGSNNHFSANEGFQDHNDNQLVDHNVLTEDHETESHNYLTLTSPAEILAHQNLKESPYHNNNNNNNNNLSATGHHNHSSSGDSRSPNAYDGYDSGIHNSLTQLTPVGRIYSPTSTDHPSVIQSCYFDPMSPASPYARTANNYSTSTTFYPPSSSATDPSIWSTSNSGLEYGAKGTLPTFDGFRSPNFVTTKNTNFSGMYNGQVDSWMSGYGASTGARGRANSAGNHLTVLEADCYFTEGRECVNCGAISTPLWRRDGTGHYLCNACGLYNKMNGMNRPLIKQPRRLSMIIHVSEPICGSNADFYKSYTQTSVQSSSVNSTSTNNVLAGASGHYAHSTAVAMPAVSSREEKQSRRSSASRRSGLVCSNCNTTNTSLWRRNASGEPVCNACGLYFKLHSVNRPIAMKKDTIQTRKRKPKGSKNSDKGHSSNGNMGDTVNELHKLQSLTSSGLMQLTSDHIESNANKHGDDASSTSDGGSPVSHQNTLSPSSHNSPLPHTPTTSSQQQQHASLNHAFLGKYTGQRNTTSSSVFQYPSSIYQTQNQSTSSHLLHSNPLLSPVNNTSANPNYYIDFLSSQGLGSGETAIVKMEPPSTVHLHYQNDHVATNQHPSRSPSVEHDSHHEGLTTTVINGTNNNNNSNSNGNDITRHERPTVVSISG</sequence>
<dbReference type="Gene3D" id="3.30.50.10">
    <property type="entry name" value="Erythroid Transcription Factor GATA-1, subunit A"/>
    <property type="match status" value="2"/>
</dbReference>
<feature type="compositionally biased region" description="Polar residues" evidence="12">
    <location>
        <begin position="792"/>
        <end position="801"/>
    </location>
</feature>
<dbReference type="SUPFAM" id="SSF57716">
    <property type="entry name" value="Glucocorticoid receptor-like (DNA-binding domain)"/>
    <property type="match status" value="2"/>
</dbReference>
<dbReference type="InterPro" id="IPR013088">
    <property type="entry name" value="Znf_NHR/GATA"/>
</dbReference>
<keyword evidence="7" id="KW-0238">DNA-binding</keyword>
<evidence type="ECO:0000256" key="2">
    <source>
        <dbReference type="ARBA" id="ARBA00022723"/>
    </source>
</evidence>
<dbReference type="EMBL" id="UFQS01001065">
    <property type="protein sequence ID" value="SSX08811.1"/>
    <property type="molecule type" value="Genomic_DNA"/>
</dbReference>
<evidence type="ECO:0000256" key="5">
    <source>
        <dbReference type="ARBA" id="ARBA00022833"/>
    </source>
</evidence>
<feature type="compositionally biased region" description="Low complexity" evidence="12">
    <location>
        <begin position="818"/>
        <end position="831"/>
    </location>
</feature>
<dbReference type="PRINTS" id="PR00619">
    <property type="entry name" value="GATAZNFINGER"/>
</dbReference>
<dbReference type="PROSITE" id="PS50114">
    <property type="entry name" value="GATA_ZN_FINGER_2"/>
    <property type="match status" value="2"/>
</dbReference>
<keyword evidence="5" id="KW-0862">Zinc</keyword>
<protein>
    <submittedName>
        <fullName evidence="15">CSON000389 protein</fullName>
    </submittedName>
</protein>
<feature type="region of interest" description="Disordered" evidence="12">
    <location>
        <begin position="176"/>
        <end position="206"/>
    </location>
</feature>
<feature type="region of interest" description="Disordered" evidence="12">
    <location>
        <begin position="531"/>
        <end position="552"/>
    </location>
</feature>
<dbReference type="SMART" id="SM00401">
    <property type="entry name" value="ZnF_GATA"/>
    <property type="match status" value="2"/>
</dbReference>
<dbReference type="PANTHER" id="PTHR10071:SF281">
    <property type="entry name" value="BOX A-BINDING FACTOR-RELATED"/>
    <property type="match status" value="1"/>
</dbReference>
<evidence type="ECO:0000256" key="11">
    <source>
        <dbReference type="PROSITE-ProRule" id="PRU00094"/>
    </source>
</evidence>
<feature type="domain" description="GATA-type" evidence="13">
    <location>
        <begin position="425"/>
        <end position="482"/>
    </location>
</feature>
<reference evidence="14" key="1">
    <citation type="submission" date="2018-04" db="EMBL/GenBank/DDBJ databases">
        <authorList>
            <person name="Go L.Y."/>
            <person name="Mitchell J.A."/>
        </authorList>
    </citation>
    <scope>NUCLEOTIDE SEQUENCE</scope>
    <source>
        <tissue evidence="14">Whole organism</tissue>
    </source>
</reference>
<evidence type="ECO:0000256" key="9">
    <source>
        <dbReference type="ARBA" id="ARBA00023163"/>
    </source>
</evidence>
<evidence type="ECO:0000313" key="15">
    <source>
        <dbReference type="EMBL" id="SSX28723.1"/>
    </source>
</evidence>
<keyword evidence="4 11" id="KW-0863">Zinc-finger</keyword>
<dbReference type="Pfam" id="PF00320">
    <property type="entry name" value="GATA"/>
    <property type="match status" value="2"/>
</dbReference>
<keyword evidence="6" id="KW-0805">Transcription regulation</keyword>
<dbReference type="GO" id="GO:0045944">
    <property type="term" value="P:positive regulation of transcription by RNA polymerase II"/>
    <property type="evidence" value="ECO:0007669"/>
    <property type="project" value="TreeGrafter"/>
</dbReference>
<keyword evidence="3" id="KW-0677">Repeat</keyword>
<dbReference type="GO" id="GO:0000122">
    <property type="term" value="P:negative regulation of transcription by RNA polymerase II"/>
    <property type="evidence" value="ECO:0007669"/>
    <property type="project" value="TreeGrafter"/>
</dbReference>
<dbReference type="GO" id="GO:0008270">
    <property type="term" value="F:zinc ion binding"/>
    <property type="evidence" value="ECO:0007669"/>
    <property type="project" value="UniProtKB-KW"/>
</dbReference>
<gene>
    <name evidence="15" type="primary">CSON000389</name>
</gene>
<feature type="region of interest" description="Disordered" evidence="12">
    <location>
        <begin position="792"/>
        <end position="846"/>
    </location>
</feature>
<evidence type="ECO:0000256" key="4">
    <source>
        <dbReference type="ARBA" id="ARBA00022771"/>
    </source>
</evidence>
<feature type="compositionally biased region" description="Basic and acidic residues" evidence="12">
    <location>
        <begin position="802"/>
        <end position="811"/>
    </location>
</feature>
<evidence type="ECO:0000256" key="8">
    <source>
        <dbReference type="ARBA" id="ARBA00023159"/>
    </source>
</evidence>
<feature type="region of interest" description="Disordered" evidence="12">
    <location>
        <begin position="244"/>
        <end position="285"/>
    </location>
</feature>
<dbReference type="EMBL" id="UFQT01001065">
    <property type="protein sequence ID" value="SSX28723.1"/>
    <property type="molecule type" value="Genomic_DNA"/>
</dbReference>
<dbReference type="GO" id="GO:0000981">
    <property type="term" value="F:DNA-binding transcription factor activity, RNA polymerase II-specific"/>
    <property type="evidence" value="ECO:0007669"/>
    <property type="project" value="TreeGrafter"/>
</dbReference>
<name>A0A336MIR2_CULSO</name>
<dbReference type="GO" id="GO:0000978">
    <property type="term" value="F:RNA polymerase II cis-regulatory region sequence-specific DNA binding"/>
    <property type="evidence" value="ECO:0007669"/>
    <property type="project" value="TreeGrafter"/>
</dbReference>
<dbReference type="FunFam" id="3.30.50.10:FF:000001">
    <property type="entry name" value="GATA transcription factor (GATAd)"/>
    <property type="match status" value="1"/>
</dbReference>
<evidence type="ECO:0000256" key="3">
    <source>
        <dbReference type="ARBA" id="ARBA00022737"/>
    </source>
</evidence>
<feature type="region of interest" description="Disordered" evidence="12">
    <location>
        <begin position="649"/>
        <end position="696"/>
    </location>
</feature>
<dbReference type="InterPro" id="IPR039355">
    <property type="entry name" value="Transcription_factor_GATA"/>
</dbReference>
<evidence type="ECO:0000259" key="13">
    <source>
        <dbReference type="PROSITE" id="PS50114"/>
    </source>
</evidence>
<feature type="domain" description="GATA-type" evidence="13">
    <location>
        <begin position="548"/>
        <end position="601"/>
    </location>
</feature>
<keyword evidence="2" id="KW-0479">Metal-binding</keyword>
<reference evidence="15" key="2">
    <citation type="submission" date="2018-07" db="EMBL/GenBank/DDBJ databases">
        <authorList>
            <person name="Quirk P.G."/>
            <person name="Krulwich T.A."/>
        </authorList>
    </citation>
    <scope>NUCLEOTIDE SEQUENCE</scope>
</reference>
<proteinExistence type="predicted"/>
<dbReference type="PROSITE" id="PS00344">
    <property type="entry name" value="GATA_ZN_FINGER_1"/>
    <property type="match status" value="2"/>
</dbReference>
<dbReference type="PANTHER" id="PTHR10071">
    <property type="entry name" value="TRANSCRIPTION FACTOR GATA FAMILY MEMBER"/>
    <property type="match status" value="1"/>
</dbReference>